<dbReference type="Proteomes" id="UP000076715">
    <property type="component" value="Unassembled WGS sequence"/>
</dbReference>
<proteinExistence type="predicted"/>
<dbReference type="GO" id="GO:0003700">
    <property type="term" value="F:DNA-binding transcription factor activity"/>
    <property type="evidence" value="ECO:0007669"/>
    <property type="project" value="InterPro"/>
</dbReference>
<keyword evidence="6" id="KW-1185">Reference proteome</keyword>
<dbReference type="Pfam" id="PF01047">
    <property type="entry name" value="MarR"/>
    <property type="match status" value="1"/>
</dbReference>
<dbReference type="InterPro" id="IPR036390">
    <property type="entry name" value="WH_DNA-bd_sf"/>
</dbReference>
<accession>A0A162CMR0</accession>
<organism evidence="5 6">
    <name type="scientific">Aquimarina aggregata</name>
    <dbReference type="NCBI Taxonomy" id="1642818"/>
    <lineage>
        <taxon>Bacteria</taxon>
        <taxon>Pseudomonadati</taxon>
        <taxon>Bacteroidota</taxon>
        <taxon>Flavobacteriia</taxon>
        <taxon>Flavobacteriales</taxon>
        <taxon>Flavobacteriaceae</taxon>
        <taxon>Aquimarina</taxon>
    </lineage>
</organism>
<dbReference type="OrthoDB" id="996843at2"/>
<comment type="caution">
    <text evidence="5">The sequence shown here is derived from an EMBL/GenBank/DDBJ whole genome shotgun (WGS) entry which is preliminary data.</text>
</comment>
<sequence length="141" mass="16428">MINNNLYFKIELTARRIRQYGQNVLKSHNIDITIEQWLVLNIINENEYINQISVGDKLVKDKPTISRMVNHLEKKEYIIKTPSSIDSRKVELSISKKGQTLINDLYPIIEKIRFSGLSKLSEKENESIETILNKILKNLSD</sequence>
<evidence type="ECO:0000313" key="6">
    <source>
        <dbReference type="Proteomes" id="UP000076715"/>
    </source>
</evidence>
<dbReference type="InterPro" id="IPR036388">
    <property type="entry name" value="WH-like_DNA-bd_sf"/>
</dbReference>
<dbReference type="GO" id="GO:0003677">
    <property type="term" value="F:DNA binding"/>
    <property type="evidence" value="ECO:0007669"/>
    <property type="project" value="UniProtKB-KW"/>
</dbReference>
<evidence type="ECO:0000256" key="3">
    <source>
        <dbReference type="ARBA" id="ARBA00023163"/>
    </source>
</evidence>
<evidence type="ECO:0000313" key="5">
    <source>
        <dbReference type="EMBL" id="KZS39514.1"/>
    </source>
</evidence>
<feature type="domain" description="HTH marR-type" evidence="4">
    <location>
        <begin position="3"/>
        <end position="137"/>
    </location>
</feature>
<keyword evidence="2" id="KW-0238">DNA-binding</keyword>
<name>A0A162CMR0_9FLAO</name>
<keyword evidence="1" id="KW-0805">Transcription regulation</keyword>
<dbReference type="PANTHER" id="PTHR42756">
    <property type="entry name" value="TRANSCRIPTIONAL REGULATOR, MARR"/>
    <property type="match status" value="1"/>
</dbReference>
<dbReference type="STRING" id="1642818.AWE51_25695"/>
<evidence type="ECO:0000256" key="2">
    <source>
        <dbReference type="ARBA" id="ARBA00023125"/>
    </source>
</evidence>
<evidence type="ECO:0000256" key="1">
    <source>
        <dbReference type="ARBA" id="ARBA00023015"/>
    </source>
</evidence>
<keyword evidence="3" id="KW-0804">Transcription</keyword>
<dbReference type="AlphaFoldDB" id="A0A162CMR0"/>
<gene>
    <name evidence="5" type="ORF">AWE51_25695</name>
</gene>
<dbReference type="RefSeq" id="WP_157766167.1">
    <property type="nucleotide sequence ID" value="NZ_LQRT01000026.1"/>
</dbReference>
<dbReference type="PROSITE" id="PS50995">
    <property type="entry name" value="HTH_MARR_2"/>
    <property type="match status" value="1"/>
</dbReference>
<dbReference type="EMBL" id="LQRT01000026">
    <property type="protein sequence ID" value="KZS39514.1"/>
    <property type="molecule type" value="Genomic_DNA"/>
</dbReference>
<dbReference type="InterPro" id="IPR000835">
    <property type="entry name" value="HTH_MarR-typ"/>
</dbReference>
<dbReference type="SUPFAM" id="SSF46785">
    <property type="entry name" value="Winged helix' DNA-binding domain"/>
    <property type="match status" value="1"/>
</dbReference>
<evidence type="ECO:0000259" key="4">
    <source>
        <dbReference type="PROSITE" id="PS50995"/>
    </source>
</evidence>
<reference evidence="5 6" key="1">
    <citation type="submission" date="2016-01" db="EMBL/GenBank/DDBJ databases">
        <title>The draft genome sequence of Aquimarina sp. RZW4-3-2.</title>
        <authorList>
            <person name="Wang Y."/>
        </authorList>
    </citation>
    <scope>NUCLEOTIDE SEQUENCE [LARGE SCALE GENOMIC DNA]</scope>
    <source>
        <strain evidence="5 6">RZW4-3-2</strain>
    </source>
</reference>
<dbReference type="PRINTS" id="PR00598">
    <property type="entry name" value="HTHMARR"/>
</dbReference>
<dbReference type="Gene3D" id="1.10.10.10">
    <property type="entry name" value="Winged helix-like DNA-binding domain superfamily/Winged helix DNA-binding domain"/>
    <property type="match status" value="1"/>
</dbReference>
<dbReference type="PANTHER" id="PTHR42756:SF1">
    <property type="entry name" value="TRANSCRIPTIONAL REPRESSOR OF EMRAB OPERON"/>
    <property type="match status" value="1"/>
</dbReference>
<dbReference type="SMART" id="SM00347">
    <property type="entry name" value="HTH_MARR"/>
    <property type="match status" value="1"/>
</dbReference>
<protein>
    <recommendedName>
        <fullName evidence="4">HTH marR-type domain-containing protein</fullName>
    </recommendedName>
</protein>